<name>A0A699RTM3_TANCI</name>
<organism evidence="1">
    <name type="scientific">Tanacetum cinerariifolium</name>
    <name type="common">Dalmatian daisy</name>
    <name type="synonym">Chrysanthemum cinerariifolium</name>
    <dbReference type="NCBI Taxonomy" id="118510"/>
    <lineage>
        <taxon>Eukaryota</taxon>
        <taxon>Viridiplantae</taxon>
        <taxon>Streptophyta</taxon>
        <taxon>Embryophyta</taxon>
        <taxon>Tracheophyta</taxon>
        <taxon>Spermatophyta</taxon>
        <taxon>Magnoliopsida</taxon>
        <taxon>eudicotyledons</taxon>
        <taxon>Gunneridae</taxon>
        <taxon>Pentapetalae</taxon>
        <taxon>asterids</taxon>
        <taxon>campanulids</taxon>
        <taxon>Asterales</taxon>
        <taxon>Asteraceae</taxon>
        <taxon>Asteroideae</taxon>
        <taxon>Anthemideae</taxon>
        <taxon>Anthemidinae</taxon>
        <taxon>Tanacetum</taxon>
    </lineage>
</organism>
<sequence length="115" mass="12118">MKYSRIPLHKVSAAAPSTSQPILIATARTFSAVKPKIYKARPNVTPYAVVNAANPSAVSAARVNAAHPSAVSAARVNTAKLSAVCAARINAVKPSAVTDVQHNHTKKVWRPKTLV</sequence>
<evidence type="ECO:0000313" key="1">
    <source>
        <dbReference type="EMBL" id="GFC89116.1"/>
    </source>
</evidence>
<accession>A0A699RTM3</accession>
<reference evidence="1" key="1">
    <citation type="journal article" date="2019" name="Sci. Rep.">
        <title>Draft genome of Tanacetum cinerariifolium, the natural source of mosquito coil.</title>
        <authorList>
            <person name="Yamashiro T."/>
            <person name="Shiraishi A."/>
            <person name="Satake H."/>
            <person name="Nakayama K."/>
        </authorList>
    </citation>
    <scope>NUCLEOTIDE SEQUENCE</scope>
</reference>
<proteinExistence type="predicted"/>
<gene>
    <name evidence="1" type="ORF">Tci_861086</name>
</gene>
<feature type="non-terminal residue" evidence="1">
    <location>
        <position position="115"/>
    </location>
</feature>
<dbReference type="EMBL" id="BKCJ011119135">
    <property type="protein sequence ID" value="GFC89116.1"/>
    <property type="molecule type" value="Genomic_DNA"/>
</dbReference>
<dbReference type="AlphaFoldDB" id="A0A699RTM3"/>
<protein>
    <submittedName>
        <fullName evidence="1">Uncharacterized protein</fullName>
    </submittedName>
</protein>
<comment type="caution">
    <text evidence="1">The sequence shown here is derived from an EMBL/GenBank/DDBJ whole genome shotgun (WGS) entry which is preliminary data.</text>
</comment>